<keyword evidence="5" id="KW-0131">Cell cycle</keyword>
<evidence type="ECO:0000256" key="1">
    <source>
        <dbReference type="ARBA" id="ARBA00022475"/>
    </source>
</evidence>
<protein>
    <submittedName>
        <fullName evidence="7">FtsQ-type POTRA domain-containing protein</fullName>
    </submittedName>
</protein>
<gene>
    <name evidence="7" type="ORF">F4Y08_00290</name>
</gene>
<feature type="domain" description="POTRA" evidence="6">
    <location>
        <begin position="125"/>
        <end position="165"/>
    </location>
</feature>
<keyword evidence="2" id="KW-0132">Cell division</keyword>
<evidence type="ECO:0000313" key="7">
    <source>
        <dbReference type="EMBL" id="MYD88768.1"/>
    </source>
</evidence>
<keyword evidence="1" id="KW-1003">Cell membrane</keyword>
<accession>A0A6B1DMY9</accession>
<keyword evidence="3" id="KW-0812">Transmembrane</keyword>
<evidence type="ECO:0000256" key="4">
    <source>
        <dbReference type="ARBA" id="ARBA00022989"/>
    </source>
</evidence>
<dbReference type="Pfam" id="PF08478">
    <property type="entry name" value="POTRA_1"/>
    <property type="match status" value="1"/>
</dbReference>
<dbReference type="AlphaFoldDB" id="A0A6B1DMY9"/>
<organism evidence="7">
    <name type="scientific">Caldilineaceae bacterium SB0662_bin_9</name>
    <dbReference type="NCBI Taxonomy" id="2605258"/>
    <lineage>
        <taxon>Bacteria</taxon>
        <taxon>Bacillati</taxon>
        <taxon>Chloroflexota</taxon>
        <taxon>Caldilineae</taxon>
        <taxon>Caldilineales</taxon>
        <taxon>Caldilineaceae</taxon>
    </lineage>
</organism>
<proteinExistence type="predicted"/>
<keyword evidence="4" id="KW-1133">Transmembrane helix</keyword>
<evidence type="ECO:0000259" key="6">
    <source>
        <dbReference type="Pfam" id="PF08478"/>
    </source>
</evidence>
<sequence length="319" mass="35763">MLPRHAPPSTHRRRRPVESTWQHSVRTFWRRTAAPVSTQVREYLEGLFDVWSWPFLLGTGWYSSKWGSAMLTAATVALLAWFAVDNRFEVSRASLSVDVRSPYASSILDAHLTPADAGEVDQVVGRSIFTLQPRALRQAALGNPFVAKAEVRLQLPSQVKAVVDEAMPTLAWVTQHGTYVVNAAGIPRRIASQVAFVPDEPTGFLTLFDWQGHAQLARPYTVDSRQSQLDPDLVATILAIRGGLLADPGQPGELQMFHFTQAHGLNFVLPGRSTRVVWGDSLHMERKLANLQGIWHWLESRELNAELIDVRPLSKPYYR</sequence>
<dbReference type="EMBL" id="VXPY01000002">
    <property type="protein sequence ID" value="MYD88768.1"/>
    <property type="molecule type" value="Genomic_DNA"/>
</dbReference>
<name>A0A6B1DMY9_9CHLR</name>
<dbReference type="InterPro" id="IPR013685">
    <property type="entry name" value="POTRA_FtsQ_type"/>
</dbReference>
<evidence type="ECO:0000256" key="3">
    <source>
        <dbReference type="ARBA" id="ARBA00022692"/>
    </source>
</evidence>
<keyword evidence="4" id="KW-0472">Membrane</keyword>
<evidence type="ECO:0000256" key="2">
    <source>
        <dbReference type="ARBA" id="ARBA00022618"/>
    </source>
</evidence>
<reference evidence="7" key="1">
    <citation type="submission" date="2019-09" db="EMBL/GenBank/DDBJ databases">
        <title>Characterisation of the sponge microbiome using genome-centric metagenomics.</title>
        <authorList>
            <person name="Engelberts J.P."/>
            <person name="Robbins S.J."/>
            <person name="De Goeij J.M."/>
            <person name="Aranda M."/>
            <person name="Bell S.C."/>
            <person name="Webster N.S."/>
        </authorList>
    </citation>
    <scope>NUCLEOTIDE SEQUENCE</scope>
    <source>
        <strain evidence="7">SB0662_bin_9</strain>
    </source>
</reference>
<evidence type="ECO:0000256" key="5">
    <source>
        <dbReference type="ARBA" id="ARBA00023306"/>
    </source>
</evidence>
<comment type="caution">
    <text evidence="7">The sequence shown here is derived from an EMBL/GenBank/DDBJ whole genome shotgun (WGS) entry which is preliminary data.</text>
</comment>